<dbReference type="InterPro" id="IPR000298">
    <property type="entry name" value="Cyt_c_oxidase-like_su3"/>
</dbReference>
<dbReference type="GO" id="GO:0019646">
    <property type="term" value="P:aerobic electron transport chain"/>
    <property type="evidence" value="ECO:0007669"/>
    <property type="project" value="InterPro"/>
</dbReference>
<dbReference type="SUPFAM" id="SSF81452">
    <property type="entry name" value="Cytochrome c oxidase subunit III-like"/>
    <property type="match status" value="1"/>
</dbReference>
<dbReference type="GO" id="GO:0005886">
    <property type="term" value="C:plasma membrane"/>
    <property type="evidence" value="ECO:0007669"/>
    <property type="project" value="UniProtKB-SubCell"/>
</dbReference>
<evidence type="ECO:0000256" key="3">
    <source>
        <dbReference type="ARBA" id="ARBA00022475"/>
    </source>
</evidence>
<reference evidence="10" key="1">
    <citation type="journal article" date="2014" name="Int. J. Syst. Evol. Microbiol.">
        <title>Complete genome sequence of Corynebacterium casei LMG S-19264T (=DSM 44701T), isolated from a smear-ripened cheese.</title>
        <authorList>
            <consortium name="US DOE Joint Genome Institute (JGI-PGF)"/>
            <person name="Walter F."/>
            <person name="Albersmeier A."/>
            <person name="Kalinowski J."/>
            <person name="Ruckert C."/>
        </authorList>
    </citation>
    <scope>NUCLEOTIDE SEQUENCE</scope>
    <source>
        <strain evidence="10">CGMCC 1.12924</strain>
    </source>
</reference>
<dbReference type="InterPro" id="IPR013833">
    <property type="entry name" value="Cyt_c_oxidase_su3_a-hlx"/>
</dbReference>
<dbReference type="RefSeq" id="WP_188438946.1">
    <property type="nucleotide sequence ID" value="NZ_BMGK01000001.1"/>
</dbReference>
<evidence type="ECO:0000256" key="1">
    <source>
        <dbReference type="ARBA" id="ARBA00004651"/>
    </source>
</evidence>
<keyword evidence="6 8" id="KW-0472">Membrane</keyword>
<evidence type="ECO:0000313" key="10">
    <source>
        <dbReference type="EMBL" id="GGD83146.1"/>
    </source>
</evidence>
<dbReference type="CDD" id="cd00386">
    <property type="entry name" value="Heme_Cu_Oxidase_III_like"/>
    <property type="match status" value="1"/>
</dbReference>
<keyword evidence="5 8" id="KW-1133">Transmembrane helix</keyword>
<evidence type="ECO:0000259" key="9">
    <source>
        <dbReference type="PROSITE" id="PS50253"/>
    </source>
</evidence>
<feature type="transmembrane region" description="Helical" evidence="8">
    <location>
        <begin position="86"/>
        <end position="117"/>
    </location>
</feature>
<reference evidence="10" key="2">
    <citation type="submission" date="2020-09" db="EMBL/GenBank/DDBJ databases">
        <authorList>
            <person name="Sun Q."/>
            <person name="Zhou Y."/>
        </authorList>
    </citation>
    <scope>NUCLEOTIDE SEQUENCE</scope>
    <source>
        <strain evidence="10">CGMCC 1.12924</strain>
    </source>
</reference>
<dbReference type="PROSITE" id="PS50253">
    <property type="entry name" value="COX3"/>
    <property type="match status" value="1"/>
</dbReference>
<comment type="similarity">
    <text evidence="2 7">Belongs to the cytochrome c oxidase subunit 3 family.</text>
</comment>
<dbReference type="InterPro" id="IPR035973">
    <property type="entry name" value="Cyt_c_oxidase_su3-like_sf"/>
</dbReference>
<dbReference type="Pfam" id="PF00510">
    <property type="entry name" value="COX3"/>
    <property type="match status" value="1"/>
</dbReference>
<proteinExistence type="inferred from homology"/>
<keyword evidence="11" id="KW-1185">Reference proteome</keyword>
<keyword evidence="4 7" id="KW-0812">Transmembrane</keyword>
<keyword evidence="3" id="KW-1003">Cell membrane</keyword>
<evidence type="ECO:0000256" key="2">
    <source>
        <dbReference type="ARBA" id="ARBA00010581"/>
    </source>
</evidence>
<feature type="transmembrane region" description="Helical" evidence="8">
    <location>
        <begin position="174"/>
        <end position="192"/>
    </location>
</feature>
<feature type="transmembrane region" description="Helical" evidence="8">
    <location>
        <begin position="20"/>
        <end position="41"/>
    </location>
</feature>
<feature type="domain" description="Heme-copper oxidase subunit III family profile" evidence="9">
    <location>
        <begin position="1"/>
        <end position="193"/>
    </location>
</feature>
<gene>
    <name evidence="10" type="primary">ctaE</name>
    <name evidence="10" type="ORF">GCM10011312_04060</name>
</gene>
<dbReference type="Proteomes" id="UP000652231">
    <property type="component" value="Unassembled WGS sequence"/>
</dbReference>
<evidence type="ECO:0000256" key="4">
    <source>
        <dbReference type="ARBA" id="ARBA00022692"/>
    </source>
</evidence>
<evidence type="ECO:0000313" key="11">
    <source>
        <dbReference type="Proteomes" id="UP000652231"/>
    </source>
</evidence>
<evidence type="ECO:0000256" key="5">
    <source>
        <dbReference type="ARBA" id="ARBA00022989"/>
    </source>
</evidence>
<dbReference type="Gene3D" id="1.20.120.80">
    <property type="entry name" value="Cytochrome c oxidase, subunit III, four-helix bundle"/>
    <property type="match status" value="1"/>
</dbReference>
<dbReference type="PANTHER" id="PTHR11403:SF2">
    <property type="entry name" value="CYTOCHROME BO(3) UBIQUINOL OXIDASE SUBUNIT 3"/>
    <property type="match status" value="1"/>
</dbReference>
<dbReference type="InterPro" id="IPR024791">
    <property type="entry name" value="Cyt_c/ubiquinol_Oxase_su3"/>
</dbReference>
<evidence type="ECO:0000256" key="7">
    <source>
        <dbReference type="RuleBase" id="RU003376"/>
    </source>
</evidence>
<comment type="subcellular location">
    <subcellularLocation>
        <location evidence="1 7">Cell membrane</location>
        <topology evidence="1 7">Multi-pass membrane protein</topology>
    </subcellularLocation>
</comment>
<feature type="transmembrane region" description="Helical" evidence="8">
    <location>
        <begin position="53"/>
        <end position="74"/>
    </location>
</feature>
<name>A0A8J2Y7V0_9FLAO</name>
<organism evidence="10 11">
    <name type="scientific">Planktosalinus lacus</name>
    <dbReference type="NCBI Taxonomy" id="1526573"/>
    <lineage>
        <taxon>Bacteria</taxon>
        <taxon>Pseudomonadati</taxon>
        <taxon>Bacteroidota</taxon>
        <taxon>Flavobacteriia</taxon>
        <taxon>Flavobacteriales</taxon>
        <taxon>Flavobacteriaceae</taxon>
        <taxon>Planktosalinus</taxon>
    </lineage>
</organism>
<feature type="transmembrane region" description="Helical" evidence="8">
    <location>
        <begin position="129"/>
        <end position="153"/>
    </location>
</feature>
<dbReference type="PANTHER" id="PTHR11403">
    <property type="entry name" value="CYTOCHROME C OXIDASE SUBUNIT III"/>
    <property type="match status" value="1"/>
</dbReference>
<dbReference type="GO" id="GO:0004129">
    <property type="term" value="F:cytochrome-c oxidase activity"/>
    <property type="evidence" value="ECO:0007669"/>
    <property type="project" value="InterPro"/>
</dbReference>
<sequence>MAYTDDTQETKNRRAKKMMLWFAMISMTMSFAGLTSAYIVSKSRPDWLTDFTIPQAFYVSLVLVLVSSVTIYLARVTIQKEKHSAGMALLIATFVLGVLFVYFQFLGFSQFIAAGYFFTGSESTITTSFIYLVVLLHVAHIIGGLIALLVVIYNHFKQKYHKGQTLGIELAETFWHFVDFLWIYLFLFLYFVR</sequence>
<dbReference type="EMBL" id="BMGK01000001">
    <property type="protein sequence ID" value="GGD83146.1"/>
    <property type="molecule type" value="Genomic_DNA"/>
</dbReference>
<accession>A0A8J2Y7V0</accession>
<comment type="caution">
    <text evidence="10">The sequence shown here is derived from an EMBL/GenBank/DDBJ whole genome shotgun (WGS) entry which is preliminary data.</text>
</comment>
<dbReference type="AlphaFoldDB" id="A0A8J2Y7V0"/>
<evidence type="ECO:0000256" key="8">
    <source>
        <dbReference type="SAM" id="Phobius"/>
    </source>
</evidence>
<protein>
    <submittedName>
        <fullName evidence="10">Cytochrome oxidase subunit III</fullName>
    </submittedName>
</protein>
<evidence type="ECO:0000256" key="6">
    <source>
        <dbReference type="ARBA" id="ARBA00023136"/>
    </source>
</evidence>